<feature type="domain" description="Methionyl/Valyl/Leucyl/Isoleucyl-tRNA synthetase anticodon-binding" evidence="18">
    <location>
        <begin position="709"/>
        <end position="867"/>
    </location>
</feature>
<evidence type="ECO:0000256" key="7">
    <source>
        <dbReference type="ARBA" id="ARBA00022741"/>
    </source>
</evidence>
<evidence type="ECO:0000256" key="8">
    <source>
        <dbReference type="ARBA" id="ARBA00022833"/>
    </source>
</evidence>
<dbReference type="GO" id="GO:0002161">
    <property type="term" value="F:aminoacyl-tRNA deacylase activity"/>
    <property type="evidence" value="ECO:0007669"/>
    <property type="project" value="InterPro"/>
</dbReference>
<dbReference type="FunFam" id="3.40.50.620:FF:000048">
    <property type="entry name" value="Isoleucine--tRNA ligase"/>
    <property type="match status" value="1"/>
</dbReference>
<comment type="caution">
    <text evidence="19">The sequence shown here is derived from an EMBL/GenBank/DDBJ whole genome shotgun (WGS) entry which is preliminary data.</text>
</comment>
<comment type="cofactor">
    <cofactor evidence="14">
        <name>Zn(2+)</name>
        <dbReference type="ChEBI" id="CHEBI:29105"/>
    </cofactor>
    <text evidence="14">Binds 1 zinc ion per subunit.</text>
</comment>
<comment type="similarity">
    <text evidence="2 14">Belongs to the class-I aminoacyl-tRNA synthetase family. IleS type 1 subfamily.</text>
</comment>
<keyword evidence="5 14" id="KW-0436">Ligase</keyword>
<dbReference type="RefSeq" id="WP_154379275.1">
    <property type="nucleotide sequence ID" value="NZ_WKJK01000010.1"/>
</dbReference>
<protein>
    <recommendedName>
        <fullName evidence="14">Isoleucine--tRNA ligase</fullName>
        <ecNumber evidence="14">6.1.1.5</ecNumber>
    </recommendedName>
    <alternativeName>
        <fullName evidence="14">Isoleucyl-tRNA synthetase</fullName>
        <shortName evidence="14">IleRS</shortName>
    </alternativeName>
</protein>
<comment type="subunit">
    <text evidence="3 14">Monomer.</text>
</comment>
<feature type="domain" description="Zinc finger FPG/IleRS-type" evidence="17">
    <location>
        <begin position="916"/>
        <end position="941"/>
    </location>
</feature>
<evidence type="ECO:0000256" key="2">
    <source>
        <dbReference type="ARBA" id="ARBA00006887"/>
    </source>
</evidence>
<evidence type="ECO:0000259" key="17">
    <source>
        <dbReference type="Pfam" id="PF06827"/>
    </source>
</evidence>
<dbReference type="Pfam" id="PF00133">
    <property type="entry name" value="tRNA-synt_1"/>
    <property type="match status" value="1"/>
</dbReference>
<feature type="binding site" evidence="14">
    <location>
        <position position="585"/>
    </location>
    <ligand>
        <name>L-isoleucyl-5'-AMP</name>
        <dbReference type="ChEBI" id="CHEBI:178002"/>
    </ligand>
</feature>
<dbReference type="Gene3D" id="3.40.50.620">
    <property type="entry name" value="HUPs"/>
    <property type="match status" value="2"/>
</dbReference>
<evidence type="ECO:0000256" key="9">
    <source>
        <dbReference type="ARBA" id="ARBA00022840"/>
    </source>
</evidence>
<evidence type="ECO:0000256" key="3">
    <source>
        <dbReference type="ARBA" id="ARBA00011245"/>
    </source>
</evidence>
<evidence type="ECO:0000313" key="19">
    <source>
        <dbReference type="EMBL" id="MRW92152.1"/>
    </source>
</evidence>
<dbReference type="CDD" id="cd07960">
    <property type="entry name" value="Anticodon_Ia_Ile_BEm"/>
    <property type="match status" value="1"/>
</dbReference>
<dbReference type="GO" id="GO:0004822">
    <property type="term" value="F:isoleucine-tRNA ligase activity"/>
    <property type="evidence" value="ECO:0007669"/>
    <property type="project" value="UniProtKB-UniRule"/>
</dbReference>
<dbReference type="EMBL" id="WKJK01000010">
    <property type="protein sequence ID" value="MRW92152.1"/>
    <property type="molecule type" value="Genomic_DNA"/>
</dbReference>
<keyword evidence="8 14" id="KW-0862">Zinc</keyword>
<dbReference type="Gene3D" id="3.90.740.10">
    <property type="entry name" value="Valyl/Leucyl/Isoleucyl-tRNA synthetase, editing domain"/>
    <property type="match status" value="1"/>
</dbReference>
<comment type="catalytic activity">
    <reaction evidence="13 14">
        <text>tRNA(Ile) + L-isoleucine + ATP = L-isoleucyl-tRNA(Ile) + AMP + diphosphate</text>
        <dbReference type="Rhea" id="RHEA:11060"/>
        <dbReference type="Rhea" id="RHEA-COMP:9666"/>
        <dbReference type="Rhea" id="RHEA-COMP:9695"/>
        <dbReference type="ChEBI" id="CHEBI:30616"/>
        <dbReference type="ChEBI" id="CHEBI:33019"/>
        <dbReference type="ChEBI" id="CHEBI:58045"/>
        <dbReference type="ChEBI" id="CHEBI:78442"/>
        <dbReference type="ChEBI" id="CHEBI:78528"/>
        <dbReference type="ChEBI" id="CHEBI:456215"/>
        <dbReference type="EC" id="6.1.1.5"/>
    </reaction>
</comment>
<dbReference type="InterPro" id="IPR002300">
    <property type="entry name" value="aa-tRNA-synth_Ia"/>
</dbReference>
<evidence type="ECO:0000256" key="1">
    <source>
        <dbReference type="ARBA" id="ARBA00004496"/>
    </source>
</evidence>
<dbReference type="PROSITE" id="PS00178">
    <property type="entry name" value="AA_TRNA_LIGASE_I"/>
    <property type="match status" value="1"/>
</dbReference>
<feature type="region of interest" description="Disordered" evidence="15">
    <location>
        <begin position="1"/>
        <end position="27"/>
    </location>
</feature>
<dbReference type="GO" id="GO:0000049">
    <property type="term" value="F:tRNA binding"/>
    <property type="evidence" value="ECO:0007669"/>
    <property type="project" value="InterPro"/>
</dbReference>
<feature type="short sequence motif" description="'HIGH' region" evidence="14">
    <location>
        <begin position="66"/>
        <end position="76"/>
    </location>
</feature>
<evidence type="ECO:0000313" key="20">
    <source>
        <dbReference type="Proteomes" id="UP000433309"/>
    </source>
</evidence>
<dbReference type="SUPFAM" id="SSF47323">
    <property type="entry name" value="Anticodon-binding domain of a subclass of class I aminoacyl-tRNA synthetases"/>
    <property type="match status" value="1"/>
</dbReference>
<keyword evidence="10 14" id="KW-0648">Protein biosynthesis</keyword>
<feature type="short sequence motif" description="'KMSKS' region" evidence="14">
    <location>
        <begin position="626"/>
        <end position="630"/>
    </location>
</feature>
<dbReference type="Proteomes" id="UP000433309">
    <property type="component" value="Unassembled WGS sequence"/>
</dbReference>
<dbReference type="GO" id="GO:0006428">
    <property type="term" value="P:isoleucyl-tRNA aminoacylation"/>
    <property type="evidence" value="ECO:0007669"/>
    <property type="project" value="UniProtKB-UniRule"/>
</dbReference>
<dbReference type="HAMAP" id="MF_02002">
    <property type="entry name" value="Ile_tRNA_synth_type1"/>
    <property type="match status" value="1"/>
</dbReference>
<keyword evidence="11 14" id="KW-0030">Aminoacyl-tRNA synthetase</keyword>
<sequence length="955" mass="106825">MSDNKSAKKPESKYPVNMTETPFPMRGDMAKREPGWVQQWQEKKIYERVRKAAAGRPKFILHDGPPYANGDIHIGHAVNKILKDMVVKARTLAGYDAPYVPGWDCHGMPIEIQIEKQYGKNLPTAEVLTKARAYAHEQVERQRKDFIRLGVLGEWQNPYLTMNYSNEADELRALGKLLDKGYVYRGLKPVNWCFDCQSALAEAEVEYKDKRDPAIDVGFKFAEFDKLAKAFDLPQLPTENGFIVIWTTTPWTIPSNQALNVHPELKYALVQTERDGQPLLLILAQDLVESCLARYKLEGVTLATCDGAALAGISFRHPLHASDAFYDRLSPMYLAEYVTADSGTGIVHSAPAYGLDDFISCRSHGIKDANILTPVMGDGKFASTLPLFGGMTIWEASKPICAALKDAGALFEVKMFDHSYMHCWRHKTPIIYRATSQWFAGMDAHPKDGGPTLRQTALQGIDQTEFFPDWGKARLHGMIANRPDWTLSRQRQWGVPMAFVVHKETGALHPRTPELLEQVAQLIEKDGIAAWQSLELKDLIGDEASQYEKNKDTLDVWFDSGTTHQTVLRGSHKEQSAFPADLYLEGSDQHRGWFHSSLLTSSMLNGAPPYKALLTHGFVVDGEGKKMSKSIGNTVAPQDVWNKLGADMLRLWVASTDYTGELSISDEILKRVTESYRRIRNTLRFLLANLSDFDAAKDAVPVAELLEIDRYAIANMAQLQKEIQQHYLQYEFQPVTSKLQNYCSEDLGGFYLDILKDRLYTSGVTSHARRSAQTALWHLTQSLLRLMAPALSFTAEEAWAVFAGEQGYKDSDETIFTQTWWQLPELADADALLTKYATLRTVRTEVTKQLEDLRTSGAIGSSLQAELSIKAAGDKFTALASLEDDLKFIFITSLASVSEVAAEADEAVAVAASTAEKCERCWHYRADVGAHADHPTLCGRCHSNLFGAGEKRKFA</sequence>
<evidence type="ECO:0000256" key="11">
    <source>
        <dbReference type="ARBA" id="ARBA00023146"/>
    </source>
</evidence>
<dbReference type="SUPFAM" id="SSF52374">
    <property type="entry name" value="Nucleotidylyl transferase"/>
    <property type="match status" value="1"/>
</dbReference>
<dbReference type="GO" id="GO:0005829">
    <property type="term" value="C:cytosol"/>
    <property type="evidence" value="ECO:0007669"/>
    <property type="project" value="TreeGrafter"/>
</dbReference>
<dbReference type="InterPro" id="IPR023585">
    <property type="entry name" value="Ile-tRNA-ligase_type1"/>
</dbReference>
<dbReference type="Gene3D" id="1.10.730.20">
    <property type="match status" value="1"/>
</dbReference>
<evidence type="ECO:0000256" key="6">
    <source>
        <dbReference type="ARBA" id="ARBA00022723"/>
    </source>
</evidence>
<dbReference type="Pfam" id="PF08264">
    <property type="entry name" value="Anticodon_1"/>
    <property type="match status" value="1"/>
</dbReference>
<keyword evidence="6 14" id="KW-0479">Metal-binding</keyword>
<dbReference type="InterPro" id="IPR002301">
    <property type="entry name" value="Ile-tRNA-ligase"/>
</dbReference>
<dbReference type="GO" id="GO:0005524">
    <property type="term" value="F:ATP binding"/>
    <property type="evidence" value="ECO:0007669"/>
    <property type="project" value="UniProtKB-UniRule"/>
</dbReference>
<evidence type="ECO:0000256" key="14">
    <source>
        <dbReference type="HAMAP-Rule" id="MF_02002"/>
    </source>
</evidence>
<feature type="binding site" evidence="14">
    <location>
        <position position="918"/>
    </location>
    <ligand>
        <name>Zn(2+)</name>
        <dbReference type="ChEBI" id="CHEBI:29105"/>
    </ligand>
</feature>
<dbReference type="FunFam" id="1.10.730.20:FF:000001">
    <property type="entry name" value="Isoleucine--tRNA ligase"/>
    <property type="match status" value="1"/>
</dbReference>
<dbReference type="InterPro" id="IPR050081">
    <property type="entry name" value="Ile-tRNA_ligase"/>
</dbReference>
<dbReference type="EC" id="6.1.1.5" evidence="14"/>
<reference evidence="19 20" key="1">
    <citation type="submission" date="2019-11" db="EMBL/GenBank/DDBJ databases">
        <title>Novel species isolated from a subtropical stream in China.</title>
        <authorList>
            <person name="Lu H."/>
        </authorList>
    </citation>
    <scope>NUCLEOTIDE SEQUENCE [LARGE SCALE GENOMIC DNA]</scope>
    <source>
        <strain evidence="19 20">FT80W</strain>
    </source>
</reference>
<feature type="binding site" evidence="14">
    <location>
        <position position="921"/>
    </location>
    <ligand>
        <name>Zn(2+)</name>
        <dbReference type="ChEBI" id="CHEBI:29105"/>
    </ligand>
</feature>
<dbReference type="FunFam" id="3.40.50.620:FF:000042">
    <property type="entry name" value="Isoleucine--tRNA ligase"/>
    <property type="match status" value="1"/>
</dbReference>
<dbReference type="InterPro" id="IPR009008">
    <property type="entry name" value="Val/Leu/Ile-tRNA-synth_edit"/>
</dbReference>
<dbReference type="GO" id="GO:0008270">
    <property type="term" value="F:zinc ion binding"/>
    <property type="evidence" value="ECO:0007669"/>
    <property type="project" value="UniProtKB-UniRule"/>
</dbReference>
<dbReference type="InterPro" id="IPR014729">
    <property type="entry name" value="Rossmann-like_a/b/a_fold"/>
</dbReference>
<evidence type="ECO:0000256" key="13">
    <source>
        <dbReference type="ARBA" id="ARBA00048359"/>
    </source>
</evidence>
<dbReference type="PANTHER" id="PTHR42765:SF1">
    <property type="entry name" value="ISOLEUCINE--TRNA LIGASE, MITOCHONDRIAL"/>
    <property type="match status" value="1"/>
</dbReference>
<dbReference type="InterPro" id="IPR001412">
    <property type="entry name" value="aa-tRNA-synth_I_CS"/>
</dbReference>
<keyword evidence="7 14" id="KW-0547">Nucleotide-binding</keyword>
<feature type="binding site" evidence="14">
    <location>
        <position position="938"/>
    </location>
    <ligand>
        <name>Zn(2+)</name>
        <dbReference type="ChEBI" id="CHEBI:29105"/>
    </ligand>
</feature>
<dbReference type="InterPro" id="IPR033708">
    <property type="entry name" value="Anticodon_Ile_BEm"/>
</dbReference>
<dbReference type="PRINTS" id="PR00984">
    <property type="entry name" value="TRNASYNTHILE"/>
</dbReference>
<evidence type="ECO:0000256" key="15">
    <source>
        <dbReference type="SAM" id="MobiDB-lite"/>
    </source>
</evidence>
<evidence type="ECO:0000256" key="10">
    <source>
        <dbReference type="ARBA" id="ARBA00022917"/>
    </source>
</evidence>
<comment type="domain">
    <text evidence="14">IleRS has two distinct active sites: one for aminoacylation and one for editing. The misactivated valine is translocated from the active site to the editing site, which sterically excludes the correctly activated isoleucine. The single editing site contains two valyl binding pockets, one specific for each substrate (Val-AMP or Val-tRNA(Ile)).</text>
</comment>
<accession>A0A6I2L2X8</accession>
<evidence type="ECO:0000259" key="16">
    <source>
        <dbReference type="Pfam" id="PF00133"/>
    </source>
</evidence>
<comment type="subcellular location">
    <subcellularLocation>
        <location evidence="1 14">Cytoplasm</location>
    </subcellularLocation>
</comment>
<dbReference type="AlphaFoldDB" id="A0A6I2L2X8"/>
<organism evidence="19 20">
    <name type="scientific">Duganella guangzhouensis</name>
    <dbReference type="NCBI Taxonomy" id="2666084"/>
    <lineage>
        <taxon>Bacteria</taxon>
        <taxon>Pseudomonadati</taxon>
        <taxon>Pseudomonadota</taxon>
        <taxon>Betaproteobacteria</taxon>
        <taxon>Burkholderiales</taxon>
        <taxon>Oxalobacteraceae</taxon>
        <taxon>Telluria group</taxon>
        <taxon>Duganella</taxon>
    </lineage>
</organism>
<dbReference type="NCBIfam" id="TIGR00392">
    <property type="entry name" value="ileS"/>
    <property type="match status" value="1"/>
</dbReference>
<dbReference type="Pfam" id="PF06827">
    <property type="entry name" value="zf-FPG_IleRS"/>
    <property type="match status" value="1"/>
</dbReference>
<dbReference type="InterPro" id="IPR009080">
    <property type="entry name" value="tRNAsynth_Ia_anticodon-bd"/>
</dbReference>
<dbReference type="InterPro" id="IPR013155">
    <property type="entry name" value="M/V/L/I-tRNA-synth_anticd-bd"/>
</dbReference>
<evidence type="ECO:0000256" key="5">
    <source>
        <dbReference type="ARBA" id="ARBA00022598"/>
    </source>
</evidence>
<evidence type="ECO:0000259" key="18">
    <source>
        <dbReference type="Pfam" id="PF08264"/>
    </source>
</evidence>
<dbReference type="SUPFAM" id="SSF50677">
    <property type="entry name" value="ValRS/IleRS/LeuRS editing domain"/>
    <property type="match status" value="1"/>
</dbReference>
<feature type="binding site" evidence="14">
    <location>
        <position position="941"/>
    </location>
    <ligand>
        <name>Zn(2+)</name>
        <dbReference type="ChEBI" id="CHEBI:29105"/>
    </ligand>
</feature>
<dbReference type="InterPro" id="IPR010663">
    <property type="entry name" value="Znf_FPG/IleRS"/>
</dbReference>
<proteinExistence type="inferred from homology"/>
<feature type="domain" description="Aminoacyl-tRNA synthetase class Ia" evidence="16">
    <location>
        <begin position="36"/>
        <end position="664"/>
    </location>
</feature>
<dbReference type="PANTHER" id="PTHR42765">
    <property type="entry name" value="SOLEUCYL-TRNA SYNTHETASE"/>
    <property type="match status" value="1"/>
</dbReference>
<evidence type="ECO:0000256" key="4">
    <source>
        <dbReference type="ARBA" id="ARBA00022490"/>
    </source>
</evidence>
<keyword evidence="4 14" id="KW-0963">Cytoplasm</keyword>
<feature type="compositionally biased region" description="Basic and acidic residues" evidence="15">
    <location>
        <begin position="1"/>
        <end position="12"/>
    </location>
</feature>
<evidence type="ECO:0000256" key="12">
    <source>
        <dbReference type="ARBA" id="ARBA00025217"/>
    </source>
</evidence>
<gene>
    <name evidence="14 19" type="primary">ileS</name>
    <name evidence="19" type="ORF">GJ699_19335</name>
</gene>
<name>A0A6I2L2X8_9BURK</name>
<feature type="binding site" evidence="14">
    <location>
        <position position="629"/>
    </location>
    <ligand>
        <name>ATP</name>
        <dbReference type="ChEBI" id="CHEBI:30616"/>
    </ligand>
</feature>
<comment type="function">
    <text evidence="12 14">Catalyzes the attachment of isoleucine to tRNA(Ile). As IleRS can inadvertently accommodate and process structurally similar amino acids such as valine, to avoid such errors it has two additional distinct tRNA(Ile)-dependent editing activities. One activity is designated as 'pretransfer' editing and involves the hydrolysis of activated Val-AMP. The other activity is designated 'posttransfer' editing and involves deacylation of mischarged Val-tRNA(Ile).</text>
</comment>
<keyword evidence="20" id="KW-1185">Reference proteome</keyword>
<keyword evidence="9 14" id="KW-0067">ATP-binding</keyword>